<dbReference type="EMBL" id="PCHA01000037">
    <property type="protein sequence ID" value="PKU93188.1"/>
    <property type="molecule type" value="Genomic_DNA"/>
</dbReference>
<dbReference type="Proteomes" id="UP000233722">
    <property type="component" value="Unassembled WGS sequence"/>
</dbReference>
<dbReference type="RefSeq" id="WP_143252605.1">
    <property type="nucleotide sequence ID" value="NZ_PCHA01000037.1"/>
</dbReference>
<protein>
    <recommendedName>
        <fullName evidence="3">DUF4276 family protein</fullName>
    </recommendedName>
</protein>
<name>A0A2N3QNC1_9BIFI</name>
<comment type="caution">
    <text evidence="1">The sequence shown here is derived from an EMBL/GenBank/DDBJ whole genome shotgun (WGS) entry which is preliminary data.</text>
</comment>
<gene>
    <name evidence="1" type="ORF">CQR45_1718</name>
</gene>
<dbReference type="AlphaFoldDB" id="A0A2N3QNC1"/>
<evidence type="ECO:0000313" key="2">
    <source>
        <dbReference type="Proteomes" id="UP000233722"/>
    </source>
</evidence>
<proteinExistence type="predicted"/>
<organism evidence="1 2">
    <name type="scientific">Bifidobacterium pseudolongum subsp. globosum</name>
    <dbReference type="NCBI Taxonomy" id="1690"/>
    <lineage>
        <taxon>Bacteria</taxon>
        <taxon>Bacillati</taxon>
        <taxon>Actinomycetota</taxon>
        <taxon>Actinomycetes</taxon>
        <taxon>Bifidobacteriales</taxon>
        <taxon>Bifidobacteriaceae</taxon>
        <taxon>Bifidobacterium</taxon>
    </lineage>
</organism>
<evidence type="ECO:0000313" key="1">
    <source>
        <dbReference type="EMBL" id="PKU93188.1"/>
    </source>
</evidence>
<sequence>MKSNVVLMLLEGESDERLLVPAFASLIQQRNAYTRTESELMRCDVTTIKRFTEGARLFDLPLGSDPRQVVRKAVNRHIALAKEEGRYRRSDVSRIVQVIDLDGAFTPLDNVIEKPDLSHVEYDEHCIYASNAVKQIDTMRAKQEGVRSLRSLTDIDDIPYRLFYVARNLEHAFSGIVGNVSQGGKARQAAILAQQYADNPDRFTQTLKALYVLHHSNEQMTWNETWNRVFRSPTLSLARGSNLMLLPRFLI</sequence>
<evidence type="ECO:0008006" key="3">
    <source>
        <dbReference type="Google" id="ProtNLM"/>
    </source>
</evidence>
<accession>A0A2N3QNC1</accession>
<reference evidence="1 2" key="1">
    <citation type="submission" date="2017-10" db="EMBL/GenBank/DDBJ databases">
        <title>Bifidobacterium genomics.</title>
        <authorList>
            <person name="Lugli G.A."/>
            <person name="Milani C."/>
            <person name="Mancabelli L."/>
        </authorList>
    </citation>
    <scope>NUCLEOTIDE SEQUENCE [LARGE SCALE GENOMIC DNA]</scope>
    <source>
        <strain evidence="1 2">1747B</strain>
    </source>
</reference>